<keyword evidence="3" id="KW-0238">DNA-binding</keyword>
<keyword evidence="4" id="KW-0804">Transcription</keyword>
<dbReference type="InterPro" id="IPR036388">
    <property type="entry name" value="WH-like_DNA-bd_sf"/>
</dbReference>
<dbReference type="PRINTS" id="PR00039">
    <property type="entry name" value="HTHLYSR"/>
</dbReference>
<keyword evidence="7" id="KW-1185">Reference proteome</keyword>
<sequence length="333" mass="37485">MRLQQLRYIIAIAESGSMNSVARSLFISQSSLSVAVRDLERELGIRVFNRSSRGITLTSEGVEFLGYARQVVEQADLLARHYRQKGEDAHRRLAISSQHYAFAVNAFIDFVAERDDASCEYSLRETRTSEIIEDVRSFRSDIGILYLSGSNERVLRSRLEEASLSFTPLFRARPHVFVREGHPLAERPSVTVEDLAPFARYTFEQGPESSLFYSEEPLATLPHDREIVVSDRATMTGLLSRYDGFLVSTGVRSDEMFSGITSIPIECDEVMNVGYVTHSQRRLTSLALGYIAKLDELILSFEDDETLVPSKAAHRIAKALEGRRRPGRGPRDG</sequence>
<dbReference type="PANTHER" id="PTHR30346:SF0">
    <property type="entry name" value="HCA OPERON TRANSCRIPTIONAL ACTIVATOR HCAR"/>
    <property type="match status" value="1"/>
</dbReference>
<name>E1QZ05_OLSUV</name>
<dbReference type="InterPro" id="IPR005119">
    <property type="entry name" value="LysR_subst-bd"/>
</dbReference>
<dbReference type="Gene3D" id="3.40.190.10">
    <property type="entry name" value="Periplasmic binding protein-like II"/>
    <property type="match status" value="2"/>
</dbReference>
<dbReference type="KEGG" id="ols:Olsu_0504"/>
<dbReference type="EMBL" id="CP002106">
    <property type="protein sequence ID" value="ADK67619.1"/>
    <property type="molecule type" value="Genomic_DNA"/>
</dbReference>
<dbReference type="GO" id="GO:0003700">
    <property type="term" value="F:DNA-binding transcription factor activity"/>
    <property type="evidence" value="ECO:0007669"/>
    <property type="project" value="InterPro"/>
</dbReference>
<dbReference type="SUPFAM" id="SSF46785">
    <property type="entry name" value="Winged helix' DNA-binding domain"/>
    <property type="match status" value="1"/>
</dbReference>
<dbReference type="HOGENOM" id="CLU_039613_32_2_11"/>
<dbReference type="PATRIC" id="fig|633147.7.peg.1050"/>
<dbReference type="FunFam" id="1.10.10.10:FF:000001">
    <property type="entry name" value="LysR family transcriptional regulator"/>
    <property type="match status" value="1"/>
</dbReference>
<dbReference type="RefSeq" id="WP_013251371.1">
    <property type="nucleotide sequence ID" value="NC_014363.1"/>
</dbReference>
<dbReference type="GeneID" id="78511942"/>
<dbReference type="Proteomes" id="UP000000333">
    <property type="component" value="Chromosome"/>
</dbReference>
<dbReference type="InterPro" id="IPR000847">
    <property type="entry name" value="LysR_HTH_N"/>
</dbReference>
<dbReference type="Pfam" id="PF00126">
    <property type="entry name" value="HTH_1"/>
    <property type="match status" value="1"/>
</dbReference>
<evidence type="ECO:0000259" key="5">
    <source>
        <dbReference type="PROSITE" id="PS50931"/>
    </source>
</evidence>
<evidence type="ECO:0000256" key="1">
    <source>
        <dbReference type="ARBA" id="ARBA00009437"/>
    </source>
</evidence>
<accession>E1QZ05</accession>
<dbReference type="Pfam" id="PF03466">
    <property type="entry name" value="LysR_substrate"/>
    <property type="match status" value="1"/>
</dbReference>
<protein>
    <submittedName>
        <fullName evidence="6">Transcriptional regulator, LysR family</fullName>
    </submittedName>
</protein>
<dbReference type="AlphaFoldDB" id="E1QZ05"/>
<dbReference type="OrthoDB" id="3176554at2"/>
<evidence type="ECO:0000256" key="4">
    <source>
        <dbReference type="ARBA" id="ARBA00023163"/>
    </source>
</evidence>
<gene>
    <name evidence="6" type="ordered locus">Olsu_0504</name>
</gene>
<reference evidence="6 7" key="1">
    <citation type="journal article" date="2010" name="Stand. Genomic Sci.">
        <title>Complete genome sequence of Olsenella uli type strain (VPI D76D-27C).</title>
        <authorList>
            <person name="Goker M."/>
            <person name="Held B."/>
            <person name="Lucas S."/>
            <person name="Nolan M."/>
            <person name="Yasawong M."/>
            <person name="Glavina Del Rio T."/>
            <person name="Tice H."/>
            <person name="Cheng J.F."/>
            <person name="Bruce D."/>
            <person name="Detter J.C."/>
            <person name="Tapia R."/>
            <person name="Han C."/>
            <person name="Goodwin L."/>
            <person name="Pitluck S."/>
            <person name="Liolios K."/>
            <person name="Ivanova N."/>
            <person name="Mavromatis K."/>
            <person name="Mikhailova N."/>
            <person name="Pati A."/>
            <person name="Chen A."/>
            <person name="Palaniappan K."/>
            <person name="Land M."/>
            <person name="Hauser L."/>
            <person name="Chang Y.J."/>
            <person name="Jeffries C.D."/>
            <person name="Rohde M."/>
            <person name="Sikorski J."/>
            <person name="Pukall R."/>
            <person name="Woyke T."/>
            <person name="Bristow J."/>
            <person name="Eisen J.A."/>
            <person name="Markowitz V."/>
            <person name="Hugenholtz P."/>
            <person name="Kyrpides N.C."/>
            <person name="Klenk H.P."/>
            <person name="Lapidus A."/>
        </authorList>
    </citation>
    <scope>NUCLEOTIDE SEQUENCE [LARGE SCALE GENOMIC DNA]</scope>
    <source>
        <strain evidence="7">ATCC 49627 / DSM 7084 / CIP 109912 / JCM 12494 / NCIMB 702895 / VPI D76D-27C</strain>
    </source>
</reference>
<evidence type="ECO:0000313" key="6">
    <source>
        <dbReference type="EMBL" id="ADK67619.1"/>
    </source>
</evidence>
<proteinExistence type="inferred from homology"/>
<dbReference type="GO" id="GO:0003677">
    <property type="term" value="F:DNA binding"/>
    <property type="evidence" value="ECO:0007669"/>
    <property type="project" value="UniProtKB-KW"/>
</dbReference>
<dbReference type="InterPro" id="IPR036390">
    <property type="entry name" value="WH_DNA-bd_sf"/>
</dbReference>
<evidence type="ECO:0000313" key="7">
    <source>
        <dbReference type="Proteomes" id="UP000000333"/>
    </source>
</evidence>
<evidence type="ECO:0000256" key="3">
    <source>
        <dbReference type="ARBA" id="ARBA00023125"/>
    </source>
</evidence>
<organism evidence="6 7">
    <name type="scientific">Olsenella uli (strain ATCC 49627 / DSM 7084 / CCUG 31166 / CIP 109912 / JCM 12494 / LMG 11480 / NCIMB 702895 / VPI D76D-27C)</name>
    <name type="common">Lactobacillus uli</name>
    <dbReference type="NCBI Taxonomy" id="633147"/>
    <lineage>
        <taxon>Bacteria</taxon>
        <taxon>Bacillati</taxon>
        <taxon>Actinomycetota</taxon>
        <taxon>Coriobacteriia</taxon>
        <taxon>Coriobacteriales</taxon>
        <taxon>Atopobiaceae</taxon>
        <taxon>Olsenella</taxon>
    </lineage>
</organism>
<evidence type="ECO:0000256" key="2">
    <source>
        <dbReference type="ARBA" id="ARBA00023015"/>
    </source>
</evidence>
<dbReference type="eggNOG" id="COG0583">
    <property type="taxonomic scope" value="Bacteria"/>
</dbReference>
<keyword evidence="2" id="KW-0805">Transcription regulation</keyword>
<dbReference type="GO" id="GO:0032993">
    <property type="term" value="C:protein-DNA complex"/>
    <property type="evidence" value="ECO:0007669"/>
    <property type="project" value="TreeGrafter"/>
</dbReference>
<feature type="domain" description="HTH lysR-type" evidence="5">
    <location>
        <begin position="1"/>
        <end position="58"/>
    </location>
</feature>
<dbReference type="Gene3D" id="1.10.10.10">
    <property type="entry name" value="Winged helix-like DNA-binding domain superfamily/Winged helix DNA-binding domain"/>
    <property type="match status" value="1"/>
</dbReference>
<dbReference type="STRING" id="633147.Olsu_0504"/>
<dbReference type="SUPFAM" id="SSF53850">
    <property type="entry name" value="Periplasmic binding protein-like II"/>
    <property type="match status" value="1"/>
</dbReference>
<comment type="similarity">
    <text evidence="1">Belongs to the LysR transcriptional regulatory family.</text>
</comment>
<dbReference type="PROSITE" id="PS50931">
    <property type="entry name" value="HTH_LYSR"/>
    <property type="match status" value="1"/>
</dbReference>
<dbReference type="PANTHER" id="PTHR30346">
    <property type="entry name" value="TRANSCRIPTIONAL DUAL REGULATOR HCAR-RELATED"/>
    <property type="match status" value="1"/>
</dbReference>